<evidence type="ECO:0000256" key="1">
    <source>
        <dbReference type="ARBA" id="ARBA00022801"/>
    </source>
</evidence>
<accession>A0AAU8BFU1</accession>
<dbReference type="AlphaFoldDB" id="A0AAU8BFU1"/>
<name>A0AAU8BFU1_9VIBR</name>
<evidence type="ECO:0000259" key="3">
    <source>
        <dbReference type="Pfam" id="PF01156"/>
    </source>
</evidence>
<dbReference type="Pfam" id="PF01156">
    <property type="entry name" value="IU_nuc_hydro"/>
    <property type="match status" value="1"/>
</dbReference>
<dbReference type="KEGG" id="vck:PG915_08385"/>
<dbReference type="GO" id="GO:0005829">
    <property type="term" value="C:cytosol"/>
    <property type="evidence" value="ECO:0007669"/>
    <property type="project" value="TreeGrafter"/>
</dbReference>
<dbReference type="Gene3D" id="3.90.245.10">
    <property type="entry name" value="Ribonucleoside hydrolase-like"/>
    <property type="match status" value="1"/>
</dbReference>
<evidence type="ECO:0000256" key="2">
    <source>
        <dbReference type="ARBA" id="ARBA00023295"/>
    </source>
</evidence>
<reference evidence="4" key="1">
    <citation type="submission" date="2023-01" db="EMBL/GenBank/DDBJ databases">
        <title>Vibrio sp. CB1-14 genome sequencing.</title>
        <authorList>
            <person name="Otstavnykh N."/>
            <person name="Isaeva M."/>
            <person name="Meleshko D."/>
        </authorList>
    </citation>
    <scope>NUCLEOTIDE SEQUENCE</scope>
    <source>
        <strain evidence="4">CB1-14</strain>
    </source>
</reference>
<dbReference type="InterPro" id="IPR036452">
    <property type="entry name" value="Ribo_hydro-like"/>
</dbReference>
<dbReference type="PANTHER" id="PTHR12304">
    <property type="entry name" value="INOSINE-URIDINE PREFERRING NUCLEOSIDE HYDROLASE"/>
    <property type="match status" value="1"/>
</dbReference>
<dbReference type="RefSeq" id="WP_353496119.1">
    <property type="nucleotide sequence ID" value="NZ_CP115920.1"/>
</dbReference>
<dbReference type="GO" id="GO:0006152">
    <property type="term" value="P:purine nucleoside catabolic process"/>
    <property type="evidence" value="ECO:0007669"/>
    <property type="project" value="TreeGrafter"/>
</dbReference>
<feature type="domain" description="Inosine/uridine-preferring nucleoside hydrolase" evidence="3">
    <location>
        <begin position="3"/>
        <end position="322"/>
    </location>
</feature>
<proteinExistence type="predicted"/>
<dbReference type="InterPro" id="IPR023186">
    <property type="entry name" value="IUNH"/>
</dbReference>
<keyword evidence="2" id="KW-0326">Glycosidase</keyword>
<dbReference type="PANTHER" id="PTHR12304:SF46">
    <property type="entry name" value="INOSINE-ADENOSINE-GUANOSINE-NUCLEOSIDE HYDROLASE"/>
    <property type="match status" value="1"/>
</dbReference>
<gene>
    <name evidence="4" type="ORF">PG915_08385</name>
</gene>
<dbReference type="GO" id="GO:0008477">
    <property type="term" value="F:purine nucleosidase activity"/>
    <property type="evidence" value="ECO:0007669"/>
    <property type="project" value="TreeGrafter"/>
</dbReference>
<protein>
    <submittedName>
        <fullName evidence="4">Nucleoside hydrolase</fullName>
    </submittedName>
</protein>
<evidence type="ECO:0000313" key="4">
    <source>
        <dbReference type="EMBL" id="XCD14633.1"/>
    </source>
</evidence>
<sequence>MNVLIDTDVDFDDYMAMLYLLLHPEVNVVGISVTGTGDAHLSHGLHNVSNMLSLTGKAADLHIPVVKGFNAPMRYSNTFPGEEREAADNHYDTPFPHQNMHRDYIDAIPFLEEYILSASEPVSLLCIGGGTTWGRFLEYAKDKPSLSKALKDKISQIIMMGGNLTSEFVEPGAEGNIQPTLSEPPCYSNKVAEWNIFVDPLGAQTIIESDLNLTLVALNATQQVPITQTFVDELNQIENNSARFLTQVLNSQSIKKGIGKYLDFWDPLAASVITNPQLIQTQSFRIRVEQTLNEENDTSGQILVDHNNGSSVNIALSADADATYCNYLNTINSDTVTK</sequence>
<keyword evidence="1 4" id="KW-0378">Hydrolase</keyword>
<dbReference type="SUPFAM" id="SSF53590">
    <property type="entry name" value="Nucleoside hydrolase"/>
    <property type="match status" value="1"/>
</dbReference>
<organism evidence="4">
    <name type="scientific">Vibrio chaetopteri</name>
    <dbReference type="NCBI Taxonomy" id="3016528"/>
    <lineage>
        <taxon>Bacteria</taxon>
        <taxon>Pseudomonadati</taxon>
        <taxon>Pseudomonadota</taxon>
        <taxon>Gammaproteobacteria</taxon>
        <taxon>Vibrionales</taxon>
        <taxon>Vibrionaceae</taxon>
        <taxon>Vibrio</taxon>
    </lineage>
</organism>
<dbReference type="EMBL" id="CP115920">
    <property type="protein sequence ID" value="XCD14633.1"/>
    <property type="molecule type" value="Genomic_DNA"/>
</dbReference>
<dbReference type="InterPro" id="IPR001910">
    <property type="entry name" value="Inosine/uridine_hydrolase_dom"/>
</dbReference>